<dbReference type="SUPFAM" id="SSF53335">
    <property type="entry name" value="S-adenosyl-L-methionine-dependent methyltransferases"/>
    <property type="match status" value="1"/>
</dbReference>
<dbReference type="InterPro" id="IPR025714">
    <property type="entry name" value="Methyltranfer_dom"/>
</dbReference>
<dbReference type="PANTHER" id="PTHR13369:SF0">
    <property type="entry name" value="GLUTATHIONE S-TRANSFERASE C-TERMINAL DOMAIN-CONTAINING PROTEIN"/>
    <property type="match status" value="1"/>
</dbReference>
<name>A0AA88L8L9_ARTSF</name>
<keyword evidence="4" id="KW-1185">Reference proteome</keyword>
<evidence type="ECO:0000256" key="1">
    <source>
        <dbReference type="ARBA" id="ARBA00008797"/>
    </source>
</evidence>
<dbReference type="FunFam" id="3.40.50.150:FF:000725">
    <property type="entry name" value="Glutathione S-transferase, C-terminal domain-containing"/>
    <property type="match status" value="1"/>
</dbReference>
<sequence>MEQRHKLFVSWKENCISVESYIILFVLDHCGLSNFEVFAIEEQDEIHKNDNTKNSDGFKCLTWIPLRKEKFQSFCFITEAEKNNSIKTVKLPALVSGDSTLTIVGLCGVIRFLIKAAGKNHISREFLGFRYSCLSAPSEVSIWTRFCEVESIDALKQFRLCIFPATFPKFENHLKHPVRTHNILKKVNVKTSLQSKTKVNGKNIIDDTLNIQNLSLRDIQRRAGTILDHKFAEGEDITISDLVLFSTFYLLMKFYKRDLLKKHFPAMECWYSLMETLCRDSISFVSVEDSPEKNDCVSIPKVNEFSLYSKDSGRSDKLGTCQSVLNKIFEKLSVIDVLQFKCKEELAGEFDWSVLPKDAHPLGGDLPPSRANRKCDQLQSIIIAVRRLAKPGDVLVDFCSGGGHLGIVLAFILPLCSVVLVDNKSESVDRARRRVERLQLKNVSLILGNVNYFIGNFDIGVTLHACGSATDRVLNKCIVKNANFVICPCCYGAVQPTTNIQYPQSKEMQDTLLTQSEYFRLAHSADQTHDKDNEKTPQGFKCMDLIDSDRALFASSQGYKVSLCKLKPENCSPKNNLIIGSRR</sequence>
<dbReference type="EMBL" id="JAVRJZ010000015">
    <property type="protein sequence ID" value="KAK2712230.1"/>
    <property type="molecule type" value="Genomic_DNA"/>
</dbReference>
<dbReference type="InterPro" id="IPR036282">
    <property type="entry name" value="Glutathione-S-Trfase_C_sf"/>
</dbReference>
<dbReference type="SUPFAM" id="SSF47616">
    <property type="entry name" value="GST C-terminal domain-like"/>
    <property type="match status" value="1"/>
</dbReference>
<proteinExistence type="inferred from homology"/>
<reference evidence="3" key="1">
    <citation type="submission" date="2023-07" db="EMBL/GenBank/DDBJ databases">
        <title>Chromosome-level genome assembly of Artemia franciscana.</title>
        <authorList>
            <person name="Jo E."/>
        </authorList>
    </citation>
    <scope>NUCLEOTIDE SEQUENCE</scope>
    <source>
        <tissue evidence="3">Whole body</tissue>
    </source>
</reference>
<organism evidence="3 4">
    <name type="scientific">Artemia franciscana</name>
    <name type="common">Brine shrimp</name>
    <name type="synonym">Artemia sanfranciscana</name>
    <dbReference type="NCBI Taxonomy" id="6661"/>
    <lineage>
        <taxon>Eukaryota</taxon>
        <taxon>Metazoa</taxon>
        <taxon>Ecdysozoa</taxon>
        <taxon>Arthropoda</taxon>
        <taxon>Crustacea</taxon>
        <taxon>Branchiopoda</taxon>
        <taxon>Anostraca</taxon>
        <taxon>Artemiidae</taxon>
        <taxon>Artemia</taxon>
    </lineage>
</organism>
<accession>A0AA88L8L9</accession>
<dbReference type="PANTHER" id="PTHR13369">
    <property type="match status" value="1"/>
</dbReference>
<dbReference type="GO" id="GO:0005737">
    <property type="term" value="C:cytoplasm"/>
    <property type="evidence" value="ECO:0007669"/>
    <property type="project" value="TreeGrafter"/>
</dbReference>
<protein>
    <recommendedName>
        <fullName evidence="2">Methyltransferase domain-containing protein</fullName>
    </recommendedName>
</protein>
<evidence type="ECO:0000313" key="3">
    <source>
        <dbReference type="EMBL" id="KAK2712230.1"/>
    </source>
</evidence>
<dbReference type="Proteomes" id="UP001187531">
    <property type="component" value="Unassembled WGS sequence"/>
</dbReference>
<feature type="domain" description="Methyltransferase" evidence="2">
    <location>
        <begin position="374"/>
        <end position="495"/>
    </location>
</feature>
<comment type="caution">
    <text evidence="3">The sequence shown here is derived from an EMBL/GenBank/DDBJ whole genome shotgun (WGS) entry which is preliminary data.</text>
</comment>
<dbReference type="Pfam" id="PF13679">
    <property type="entry name" value="Methyltransf_32"/>
    <property type="match status" value="1"/>
</dbReference>
<dbReference type="InterPro" id="IPR029063">
    <property type="entry name" value="SAM-dependent_MTases_sf"/>
</dbReference>
<gene>
    <name evidence="3" type="ORF">QYM36_011050</name>
</gene>
<dbReference type="Gene3D" id="3.40.50.150">
    <property type="entry name" value="Vaccinia Virus protein VP39"/>
    <property type="match status" value="1"/>
</dbReference>
<evidence type="ECO:0000313" key="4">
    <source>
        <dbReference type="Proteomes" id="UP001187531"/>
    </source>
</evidence>
<comment type="similarity">
    <text evidence="1">Belongs to the GSTCD family.</text>
</comment>
<evidence type="ECO:0000259" key="2">
    <source>
        <dbReference type="Pfam" id="PF13679"/>
    </source>
</evidence>
<dbReference type="AlphaFoldDB" id="A0AA88L8L9"/>